<gene>
    <name evidence="1" type="ORF">AMJ82_11215</name>
</gene>
<dbReference type="AlphaFoldDB" id="A0A0S8G5H9"/>
<dbReference type="EMBL" id="LJUI01000146">
    <property type="protein sequence ID" value="KPK67114.1"/>
    <property type="molecule type" value="Genomic_DNA"/>
</dbReference>
<sequence length="231" mass="26786">MNRMIDSVLILGCATSTIHQAPVNRRRTEIWTVASFIELHPRAASLISRWFDLHHEPEKKHPQWWAWALERQPSCILIEKRDELVNSQAYPIDEMRKRFGSYFTSSISYMLALAIARRAKWIGIYGVDMACGSEYYYQRACCEFLIGIARGSGIEVEIPDESFLLRSRWLYGYDDGRPVTESERMIEEMSIWRAEALALRAMIPEENRPKPPPNAVRFVEEMQALRSGIDA</sequence>
<comment type="caution">
    <text evidence="1">The sequence shown here is derived from an EMBL/GenBank/DDBJ whole genome shotgun (WGS) entry which is preliminary data.</text>
</comment>
<evidence type="ECO:0000313" key="1">
    <source>
        <dbReference type="EMBL" id="KPK67114.1"/>
    </source>
</evidence>
<proteinExistence type="predicted"/>
<reference evidence="1 2" key="1">
    <citation type="journal article" date="2015" name="Microbiome">
        <title>Genomic resolution of linkages in carbon, nitrogen, and sulfur cycling among widespread estuary sediment bacteria.</title>
        <authorList>
            <person name="Baker B.J."/>
            <person name="Lazar C.S."/>
            <person name="Teske A.P."/>
            <person name="Dick G.J."/>
        </authorList>
    </citation>
    <scope>NUCLEOTIDE SEQUENCE [LARGE SCALE GENOMIC DNA]</scope>
    <source>
        <strain evidence="1">SM23_40</strain>
    </source>
</reference>
<name>A0A0S8G5H9_UNCT6</name>
<accession>A0A0S8G5H9</accession>
<evidence type="ECO:0000313" key="2">
    <source>
        <dbReference type="Proteomes" id="UP000051717"/>
    </source>
</evidence>
<organism evidence="1 2">
    <name type="scientific">candidate division TA06 bacterium SM23_40</name>
    <dbReference type="NCBI Taxonomy" id="1703774"/>
    <lineage>
        <taxon>Bacteria</taxon>
        <taxon>Bacteria division TA06</taxon>
    </lineage>
</organism>
<protein>
    <submittedName>
        <fullName evidence="1">Uncharacterized protein</fullName>
    </submittedName>
</protein>
<dbReference type="Proteomes" id="UP000051717">
    <property type="component" value="Unassembled WGS sequence"/>
</dbReference>